<dbReference type="GO" id="GO:0004518">
    <property type="term" value="F:nuclease activity"/>
    <property type="evidence" value="ECO:0007669"/>
    <property type="project" value="UniProtKB-KW"/>
</dbReference>
<dbReference type="HAMAP" id="MF_00651">
    <property type="entry name" value="Nuclease_YqgF"/>
    <property type="match status" value="1"/>
</dbReference>
<reference evidence="7" key="1">
    <citation type="submission" date="2016-10" db="EMBL/GenBank/DDBJ databases">
        <title>Sequence of Gallionella enrichment culture.</title>
        <authorList>
            <person name="Poehlein A."/>
            <person name="Muehling M."/>
            <person name="Daniel R."/>
        </authorList>
    </citation>
    <scope>NUCLEOTIDE SEQUENCE</scope>
</reference>
<accession>A0A1J5T919</accession>
<keyword evidence="2" id="KW-0690">Ribosome biogenesis</keyword>
<feature type="region of interest" description="Disordered" evidence="5">
    <location>
        <begin position="1"/>
        <end position="54"/>
    </location>
</feature>
<dbReference type="Gene3D" id="3.30.420.140">
    <property type="entry name" value="YqgF/RNase H-like domain"/>
    <property type="match status" value="1"/>
</dbReference>
<keyword evidence="3" id="KW-0540">Nuclease</keyword>
<proteinExistence type="inferred from homology"/>
<dbReference type="PANTHER" id="PTHR33317">
    <property type="entry name" value="POLYNUCLEOTIDYL TRANSFERASE, RIBONUCLEASE H-LIKE SUPERFAMILY PROTEIN"/>
    <property type="match status" value="1"/>
</dbReference>
<dbReference type="EMBL" id="MLJW01000023">
    <property type="protein sequence ID" value="OIR10316.1"/>
    <property type="molecule type" value="Genomic_DNA"/>
</dbReference>
<comment type="caution">
    <text evidence="7">The sequence shown here is derived from an EMBL/GenBank/DDBJ whole genome shotgun (WGS) entry which is preliminary data.</text>
</comment>
<dbReference type="GO" id="GO:0000967">
    <property type="term" value="P:rRNA 5'-end processing"/>
    <property type="evidence" value="ECO:0007669"/>
    <property type="project" value="TreeGrafter"/>
</dbReference>
<evidence type="ECO:0000313" key="7">
    <source>
        <dbReference type="EMBL" id="OIR10316.1"/>
    </source>
</evidence>
<evidence type="ECO:0000256" key="4">
    <source>
        <dbReference type="ARBA" id="ARBA00022801"/>
    </source>
</evidence>
<keyword evidence="4 7" id="KW-0378">Hydrolase</keyword>
<evidence type="ECO:0000256" key="5">
    <source>
        <dbReference type="SAM" id="MobiDB-lite"/>
    </source>
</evidence>
<evidence type="ECO:0000256" key="3">
    <source>
        <dbReference type="ARBA" id="ARBA00022722"/>
    </source>
</evidence>
<dbReference type="SMART" id="SM00732">
    <property type="entry name" value="YqgFc"/>
    <property type="match status" value="1"/>
</dbReference>
<dbReference type="SUPFAM" id="SSF53098">
    <property type="entry name" value="Ribonuclease H-like"/>
    <property type="match status" value="1"/>
</dbReference>
<sequence>MPDKAGIRIEDSGLSKAQEIEKPAITPTHSTAASSPIHNPQSPARGTPVGSPLLRSDPSAASILSGTLLAFDFGTKRIGIAVGNTVSHTAQPLTTINDEKNDVRFAAIAALLEEWQPAALVVGLPCNDDGTPHEMTALCRRFANRLKGRFNLPTLLVDERYTSAAASSVLDEAGIHGRKQKPLIDQYAAQQILQAYFEEPGAGIYA</sequence>
<evidence type="ECO:0000256" key="2">
    <source>
        <dbReference type="ARBA" id="ARBA00022517"/>
    </source>
</evidence>
<dbReference type="EC" id="3.1.-.-" evidence="7"/>
<organism evidence="7">
    <name type="scientific">mine drainage metagenome</name>
    <dbReference type="NCBI Taxonomy" id="410659"/>
    <lineage>
        <taxon>unclassified sequences</taxon>
        <taxon>metagenomes</taxon>
        <taxon>ecological metagenomes</taxon>
    </lineage>
</organism>
<dbReference type="GO" id="GO:0005829">
    <property type="term" value="C:cytosol"/>
    <property type="evidence" value="ECO:0007669"/>
    <property type="project" value="TreeGrafter"/>
</dbReference>
<feature type="compositionally biased region" description="Polar residues" evidence="5">
    <location>
        <begin position="27"/>
        <end position="44"/>
    </location>
</feature>
<evidence type="ECO:0000259" key="6">
    <source>
        <dbReference type="SMART" id="SM00732"/>
    </source>
</evidence>
<gene>
    <name evidence="7" type="primary">yqgF_2</name>
    <name evidence="7" type="ORF">GALL_76280</name>
</gene>
<dbReference type="GO" id="GO:0016787">
    <property type="term" value="F:hydrolase activity"/>
    <property type="evidence" value="ECO:0007669"/>
    <property type="project" value="UniProtKB-KW"/>
</dbReference>
<dbReference type="InterPro" id="IPR005227">
    <property type="entry name" value="YqgF"/>
</dbReference>
<dbReference type="InterPro" id="IPR037027">
    <property type="entry name" value="YqgF/RNaseH-like_dom_sf"/>
</dbReference>
<dbReference type="InterPro" id="IPR006641">
    <property type="entry name" value="YqgF/RNaseH-like_dom"/>
</dbReference>
<name>A0A1J5T919_9ZZZZ</name>
<dbReference type="Pfam" id="PF03652">
    <property type="entry name" value="RuvX"/>
    <property type="match status" value="1"/>
</dbReference>
<keyword evidence="1" id="KW-0963">Cytoplasm</keyword>
<feature type="compositionally biased region" description="Basic and acidic residues" evidence="5">
    <location>
        <begin position="1"/>
        <end position="22"/>
    </location>
</feature>
<dbReference type="InterPro" id="IPR012337">
    <property type="entry name" value="RNaseH-like_sf"/>
</dbReference>
<dbReference type="NCBIfam" id="TIGR00250">
    <property type="entry name" value="RNAse_H_YqgF"/>
    <property type="match status" value="1"/>
</dbReference>
<dbReference type="CDD" id="cd16964">
    <property type="entry name" value="YqgF"/>
    <property type="match status" value="1"/>
</dbReference>
<protein>
    <submittedName>
        <fullName evidence="7">Putative holliday junction resolvase</fullName>
        <ecNumber evidence="7">3.1.-.-</ecNumber>
    </submittedName>
</protein>
<evidence type="ECO:0000256" key="1">
    <source>
        <dbReference type="ARBA" id="ARBA00022490"/>
    </source>
</evidence>
<dbReference type="AlphaFoldDB" id="A0A1J5T919"/>
<dbReference type="PANTHER" id="PTHR33317:SF4">
    <property type="entry name" value="POLYNUCLEOTIDYL TRANSFERASE, RIBONUCLEASE H-LIKE SUPERFAMILY PROTEIN"/>
    <property type="match status" value="1"/>
</dbReference>
<feature type="domain" description="YqgF/RNase H-like" evidence="6">
    <location>
        <begin position="66"/>
        <end position="166"/>
    </location>
</feature>